<sequence>MTDWDDAVATACALPGVVMASHYGTPCPKLNGKAILAPGREAGSFCLMVTQAEKSLLLETDPDTFWETDHYRGYPAVLARYGTDARDRIALYVERRWWDLAKKPQRIAAGRAERP</sequence>
<organism evidence="1 2">
    <name type="scientific">Sphingomonas hengshuiensis</name>
    <dbReference type="NCBI Taxonomy" id="1609977"/>
    <lineage>
        <taxon>Bacteria</taxon>
        <taxon>Pseudomonadati</taxon>
        <taxon>Pseudomonadota</taxon>
        <taxon>Alphaproteobacteria</taxon>
        <taxon>Sphingomonadales</taxon>
        <taxon>Sphingomonadaceae</taxon>
        <taxon>Sphingomonas</taxon>
    </lineage>
</organism>
<keyword evidence="2" id="KW-1185">Reference proteome</keyword>
<name>A0A7U4J923_9SPHN</name>
<dbReference type="Proteomes" id="UP000032300">
    <property type="component" value="Chromosome"/>
</dbReference>
<proteinExistence type="predicted"/>
<dbReference type="AlphaFoldDB" id="A0A7U4J923"/>
<evidence type="ECO:0000313" key="1">
    <source>
        <dbReference type="EMBL" id="AJP72490.1"/>
    </source>
</evidence>
<reference evidence="1 2" key="1">
    <citation type="journal article" date="2015" name="Int. J. Syst. Evol. Microbiol.">
        <title>Sphingomonas hengshuiensis sp. nov., isolated from lake wetland.</title>
        <authorList>
            <person name="Wei S."/>
            <person name="Wang T."/>
            <person name="Liu H."/>
            <person name="Zhang C."/>
            <person name="Guo J."/>
            <person name="Wang Q."/>
            <person name="Liang K."/>
            <person name="Zhang Z."/>
        </authorList>
    </citation>
    <scope>NUCLEOTIDE SEQUENCE [LARGE SCALE GENOMIC DNA]</scope>
    <source>
        <strain evidence="1 2">WHSC-8</strain>
    </source>
</reference>
<dbReference type="EMBL" id="CP010836">
    <property type="protein sequence ID" value="AJP72490.1"/>
    <property type="molecule type" value="Genomic_DNA"/>
</dbReference>
<dbReference type="RefSeq" id="WP_044332684.1">
    <property type="nucleotide sequence ID" value="NZ_CP010836.1"/>
</dbReference>
<gene>
    <name evidence="1" type="ORF">TS85_12915</name>
</gene>
<dbReference type="KEGG" id="sphi:TS85_12915"/>
<evidence type="ECO:0000313" key="2">
    <source>
        <dbReference type="Proteomes" id="UP000032300"/>
    </source>
</evidence>
<accession>A0A7U4J923</accession>
<evidence type="ECO:0008006" key="3">
    <source>
        <dbReference type="Google" id="ProtNLM"/>
    </source>
</evidence>
<reference evidence="1 2" key="2">
    <citation type="submission" date="2015-02" db="EMBL/GenBank/DDBJ databases">
        <title>The complete genome of Sphingomonas hengshuiensis sp. WHSC-8 isolated from soil of Hengshui Lake.</title>
        <authorList>
            <person name="Wei S."/>
            <person name="Guo J."/>
            <person name="Su C."/>
            <person name="Wu R."/>
            <person name="Zhang Z."/>
            <person name="Liang K."/>
            <person name="Li H."/>
            <person name="Wang T."/>
            <person name="Liu H."/>
            <person name="Zhang C."/>
            <person name="Li Z."/>
            <person name="Wang Q."/>
            <person name="Meng J."/>
        </authorList>
    </citation>
    <scope>NUCLEOTIDE SEQUENCE [LARGE SCALE GENOMIC DNA]</scope>
    <source>
        <strain evidence="1 2">WHSC-8</strain>
    </source>
</reference>
<protein>
    <recommendedName>
        <fullName evidence="3">MmcQ/YjbR family DNA-binding protein</fullName>
    </recommendedName>
</protein>